<dbReference type="SUPFAM" id="SSF52540">
    <property type="entry name" value="P-loop containing nucleoside triphosphate hydrolases"/>
    <property type="match status" value="1"/>
</dbReference>
<evidence type="ECO:0000313" key="13">
    <source>
        <dbReference type="EMBL" id="MDT0441842.1"/>
    </source>
</evidence>
<accession>A0ABU2RYK4</accession>
<organism evidence="13 14">
    <name type="scientific">Streptomyces johnsoniae</name>
    <dbReference type="NCBI Taxonomy" id="3075532"/>
    <lineage>
        <taxon>Bacteria</taxon>
        <taxon>Bacillati</taxon>
        <taxon>Actinomycetota</taxon>
        <taxon>Actinomycetes</taxon>
        <taxon>Kitasatosporales</taxon>
        <taxon>Streptomycetaceae</taxon>
        <taxon>Streptomyces</taxon>
    </lineage>
</organism>
<feature type="compositionally biased region" description="Low complexity" evidence="10">
    <location>
        <begin position="436"/>
        <end position="446"/>
    </location>
</feature>
<evidence type="ECO:0000256" key="8">
    <source>
        <dbReference type="ARBA" id="ARBA00048988"/>
    </source>
</evidence>
<comment type="caution">
    <text evidence="13">The sequence shown here is derived from an EMBL/GenBank/DDBJ whole genome shotgun (WGS) entry which is preliminary data.</text>
</comment>
<dbReference type="Pfam" id="PF00580">
    <property type="entry name" value="UvrD-helicase"/>
    <property type="match status" value="2"/>
</dbReference>
<dbReference type="RefSeq" id="WP_311615980.1">
    <property type="nucleotide sequence ID" value="NZ_JAVREV010000002.1"/>
</dbReference>
<evidence type="ECO:0000256" key="1">
    <source>
        <dbReference type="ARBA" id="ARBA00022741"/>
    </source>
</evidence>
<feature type="domain" description="UvrD-like helicase C-terminal" evidence="12">
    <location>
        <begin position="692"/>
        <end position="987"/>
    </location>
</feature>
<dbReference type="Gene3D" id="3.20.20.140">
    <property type="entry name" value="Metal-dependent hydrolases"/>
    <property type="match status" value="1"/>
</dbReference>
<evidence type="ECO:0000256" key="2">
    <source>
        <dbReference type="ARBA" id="ARBA00022801"/>
    </source>
</evidence>
<feature type="compositionally biased region" description="Pro residues" evidence="10">
    <location>
        <begin position="447"/>
        <end position="463"/>
    </location>
</feature>
<evidence type="ECO:0000256" key="10">
    <source>
        <dbReference type="SAM" id="MobiDB-lite"/>
    </source>
</evidence>
<sequence>MRFHADLHIHSKYSRACSKDCDLEHLTWWARRKGITLVGTGDFTHPAWFEHLTRTLVPAEPGLFRLRDELDADIARRLPPALAARPVRFMLSVEISTIYKRDERTRKVHHLVYLPDLAAAEEFNRRLARIGNIASDGRPILGLDSRDLLEIALECSQDAFLVPAHVWTPWFAVLGSKSGFDAIEDCYADLAGHIFALETGLSSDPEMNWRISGLDRYRLVSNSDAHSPPMLGRETTVFDTDLSYFAVRRAMETGQGHAGSVEFFPEEGKYHTDGHRKCGVRMDPVQTRAHGGICPECRRPLTVGVLSRVEELADRATPLRPAGAAGFTSLVPLPEVMSEIVGVGPKSKRVLGEIDKLTAALGPELSILQEVPVDDIAALSAPLGEAVARLRRGEVIREAGFDGEYGVIRLFEPGELRRAAAGATPSLFDDAQLGAAPEARSAKPARAPAPAPVPTTAPAPAPVPAQRSAPAAGPHGLDPEQAAAAAVTEGPLLIIAGPGTGKTRTLTHRIARLVTEHGVAPRHCLAITFTRRAAEEMRERLTALVPRQAPELTIATFHSLGLAILREQHERAGLDADFGITEELAEHTRDLVDFDDLIDLPLALLEADPELAAAYRDRYRWISVDEYQDVDERQYRLLRQLATPEGNLTAIGDPDQAIYRFRGADVGFFLRFREDFPGARTVQLTRNYRSSAPVLTAAQRVIAPTTLVPDRELRPLGDHGSAPVGVRPAGGEQAEATFVARTVEELLGGATFHARDSGWAETEGAEGLGFSDFAVLYRTDRQARAVIEALTRAGLPFQKRSHDRLADRPGVPEVLAALTAGRSWAELRQDEDAVVREAVELLRPLADRCGGDEQRFRDELALGVEVDTWDPRADRISLLTLHAAKGLEFPVVFVVGCEDGLLPLRWPGAEPDPEGEAEERRLLFVGMTRAQRRLYLSHAAERLRHGTVRAARRSPFLDRLDALGTDTVRTTAAVPRPRAADTQLRLM</sequence>
<keyword evidence="3 9" id="KW-0347">Helicase</keyword>
<evidence type="ECO:0000313" key="14">
    <source>
        <dbReference type="Proteomes" id="UP001183615"/>
    </source>
</evidence>
<evidence type="ECO:0000256" key="7">
    <source>
        <dbReference type="ARBA" id="ARBA00034808"/>
    </source>
</evidence>
<name>A0ABU2RYK4_9ACTN</name>
<proteinExistence type="predicted"/>
<comment type="catalytic activity">
    <reaction evidence="8">
        <text>ATP + H2O = ADP + phosphate + H(+)</text>
        <dbReference type="Rhea" id="RHEA:13065"/>
        <dbReference type="ChEBI" id="CHEBI:15377"/>
        <dbReference type="ChEBI" id="CHEBI:15378"/>
        <dbReference type="ChEBI" id="CHEBI:30616"/>
        <dbReference type="ChEBI" id="CHEBI:43474"/>
        <dbReference type="ChEBI" id="CHEBI:456216"/>
        <dbReference type="EC" id="5.6.2.4"/>
    </reaction>
</comment>
<evidence type="ECO:0000256" key="9">
    <source>
        <dbReference type="PROSITE-ProRule" id="PRU00560"/>
    </source>
</evidence>
<dbReference type="InterPro" id="IPR014017">
    <property type="entry name" value="DNA_helicase_UvrD-like_C"/>
</dbReference>
<dbReference type="CDD" id="cd18807">
    <property type="entry name" value="SF1_C_UvrD"/>
    <property type="match status" value="1"/>
</dbReference>
<dbReference type="SUPFAM" id="SSF89550">
    <property type="entry name" value="PHP domain-like"/>
    <property type="match status" value="1"/>
</dbReference>
<dbReference type="PANTHER" id="PTHR11070">
    <property type="entry name" value="UVRD / RECB / PCRA DNA HELICASE FAMILY MEMBER"/>
    <property type="match status" value="1"/>
</dbReference>
<protein>
    <recommendedName>
        <fullName evidence="7">DNA 3'-5' helicase</fullName>
        <ecNumber evidence="7">5.6.2.4</ecNumber>
    </recommendedName>
</protein>
<dbReference type="Proteomes" id="UP001183615">
    <property type="component" value="Unassembled WGS sequence"/>
</dbReference>
<dbReference type="EC" id="5.6.2.4" evidence="7"/>
<dbReference type="InterPro" id="IPR000212">
    <property type="entry name" value="DNA_helicase_UvrD/REP"/>
</dbReference>
<dbReference type="PANTHER" id="PTHR11070:SF2">
    <property type="entry name" value="ATP-DEPENDENT DNA HELICASE SRS2"/>
    <property type="match status" value="1"/>
</dbReference>
<dbReference type="CDD" id="cd19067">
    <property type="entry name" value="PfuEndoQ-like"/>
    <property type="match status" value="1"/>
</dbReference>
<comment type="catalytic activity">
    <reaction evidence="6">
        <text>Couples ATP hydrolysis with the unwinding of duplex DNA by translocating in the 3'-5' direction.</text>
        <dbReference type="EC" id="5.6.2.4"/>
    </reaction>
</comment>
<gene>
    <name evidence="13" type="ORF">RM779_04410</name>
</gene>
<dbReference type="InterPro" id="IPR027417">
    <property type="entry name" value="P-loop_NTPase"/>
</dbReference>
<evidence type="ECO:0000256" key="6">
    <source>
        <dbReference type="ARBA" id="ARBA00034617"/>
    </source>
</evidence>
<dbReference type="Pfam" id="PF13361">
    <property type="entry name" value="UvrD_C"/>
    <property type="match status" value="2"/>
</dbReference>
<keyword evidence="2 9" id="KW-0378">Hydrolase</keyword>
<evidence type="ECO:0000256" key="3">
    <source>
        <dbReference type="ARBA" id="ARBA00022806"/>
    </source>
</evidence>
<feature type="region of interest" description="Disordered" evidence="10">
    <location>
        <begin position="436"/>
        <end position="482"/>
    </location>
</feature>
<feature type="binding site" evidence="9">
    <location>
        <begin position="496"/>
        <end position="503"/>
    </location>
    <ligand>
        <name>ATP</name>
        <dbReference type="ChEBI" id="CHEBI:30616"/>
    </ligand>
</feature>
<reference evidence="14" key="1">
    <citation type="submission" date="2023-07" db="EMBL/GenBank/DDBJ databases">
        <title>30 novel species of actinomycetes from the DSMZ collection.</title>
        <authorList>
            <person name="Nouioui I."/>
        </authorList>
    </citation>
    <scope>NUCLEOTIDE SEQUENCE [LARGE SCALE GENOMIC DNA]</scope>
    <source>
        <strain evidence="14">DSM 41886</strain>
    </source>
</reference>
<evidence type="ECO:0000259" key="12">
    <source>
        <dbReference type="PROSITE" id="PS51217"/>
    </source>
</evidence>
<feature type="domain" description="UvrD-like helicase ATP-binding" evidence="11">
    <location>
        <begin position="475"/>
        <end position="691"/>
    </location>
</feature>
<dbReference type="InterPro" id="IPR016195">
    <property type="entry name" value="Pol/histidinol_Pase-like"/>
</dbReference>
<dbReference type="Gene3D" id="3.40.50.300">
    <property type="entry name" value="P-loop containing nucleotide triphosphate hydrolases"/>
    <property type="match status" value="4"/>
</dbReference>
<dbReference type="InterPro" id="IPR014016">
    <property type="entry name" value="UvrD-like_ATP-bd"/>
</dbReference>
<evidence type="ECO:0000256" key="5">
    <source>
        <dbReference type="ARBA" id="ARBA00023235"/>
    </source>
</evidence>
<keyword evidence="4 9" id="KW-0067">ATP-binding</keyword>
<evidence type="ECO:0000256" key="4">
    <source>
        <dbReference type="ARBA" id="ARBA00022840"/>
    </source>
</evidence>
<dbReference type="PROSITE" id="PS51217">
    <property type="entry name" value="UVRD_HELICASE_CTER"/>
    <property type="match status" value="1"/>
</dbReference>
<dbReference type="EMBL" id="JAVREV010000002">
    <property type="protein sequence ID" value="MDT0441842.1"/>
    <property type="molecule type" value="Genomic_DNA"/>
</dbReference>
<dbReference type="PROSITE" id="PS51198">
    <property type="entry name" value="UVRD_HELICASE_ATP_BIND"/>
    <property type="match status" value="1"/>
</dbReference>
<dbReference type="Gene3D" id="1.10.486.10">
    <property type="entry name" value="PCRA, domain 4"/>
    <property type="match status" value="1"/>
</dbReference>
<dbReference type="CDD" id="cd17932">
    <property type="entry name" value="DEXQc_UvrD"/>
    <property type="match status" value="1"/>
</dbReference>
<keyword evidence="1 9" id="KW-0547">Nucleotide-binding</keyword>
<keyword evidence="5" id="KW-0413">Isomerase</keyword>
<keyword evidence="14" id="KW-1185">Reference proteome</keyword>
<evidence type="ECO:0000259" key="11">
    <source>
        <dbReference type="PROSITE" id="PS51198"/>
    </source>
</evidence>